<gene>
    <name evidence="1" type="ORF">MO867_17905</name>
</gene>
<sequence length="275" mass="30695">MTMDQSAVKEIKESQTTAELAAVIDRAKLSTPAMAAPVDFQMINLEKYLQGRTRYRGEMETASLEDFEKYCMDFGNENSKCFVDPESMTAKTIFNLGTTQEPGHADFTAKLRLIKTAEFKALLQLNGDRCTQKSMAEFMEDYAENIICYSADGEAIPTSKAIAAVRRLTIESSRKEDHAVDDFKSSRSALENIEARSEEVLPAGFKFECTPYNGLEARSFDLRLSILTGGEAPRLTARIKRLEAIQEAMGRELQMHLSSMLVQSQMKTYIGGFAA</sequence>
<dbReference type="Pfam" id="PF10065">
    <property type="entry name" value="DUF2303"/>
    <property type="match status" value="1"/>
</dbReference>
<comment type="caution">
    <text evidence="1">The sequence shown here is derived from an EMBL/GenBank/DDBJ whole genome shotgun (WGS) entry which is preliminary data.</text>
</comment>
<keyword evidence="2" id="KW-1185">Reference proteome</keyword>
<accession>A0A9X2J6F1</accession>
<dbReference type="Proteomes" id="UP001139028">
    <property type="component" value="Unassembled WGS sequence"/>
</dbReference>
<protein>
    <submittedName>
        <fullName evidence="1">YfdQ family protein</fullName>
    </submittedName>
</protein>
<organism evidence="1 2">
    <name type="scientific">Microbulbifer okhotskensis</name>
    <dbReference type="NCBI Taxonomy" id="2926617"/>
    <lineage>
        <taxon>Bacteria</taxon>
        <taxon>Pseudomonadati</taxon>
        <taxon>Pseudomonadota</taxon>
        <taxon>Gammaproteobacteria</taxon>
        <taxon>Cellvibrionales</taxon>
        <taxon>Microbulbiferaceae</taxon>
        <taxon>Microbulbifer</taxon>
    </lineage>
</organism>
<evidence type="ECO:0000313" key="1">
    <source>
        <dbReference type="EMBL" id="MCO1336208.1"/>
    </source>
</evidence>
<evidence type="ECO:0000313" key="2">
    <source>
        <dbReference type="Proteomes" id="UP001139028"/>
    </source>
</evidence>
<dbReference type="EMBL" id="JALBWM010000114">
    <property type="protein sequence ID" value="MCO1336208.1"/>
    <property type="molecule type" value="Genomic_DNA"/>
</dbReference>
<dbReference type="InterPro" id="IPR019276">
    <property type="entry name" value="DUF2303"/>
</dbReference>
<proteinExistence type="predicted"/>
<name>A0A9X2J6F1_9GAMM</name>
<dbReference type="AlphaFoldDB" id="A0A9X2J6F1"/>
<reference evidence="1" key="1">
    <citation type="journal article" date="2022" name="Arch. Microbiol.">
        <title>Microbulbifer okhotskensis sp. nov., isolated from a deep bottom sediment of the Okhotsk Sea.</title>
        <authorList>
            <person name="Romanenko L."/>
            <person name="Kurilenko V."/>
            <person name="Otstavnykh N."/>
            <person name="Velansky P."/>
            <person name="Isaeva M."/>
            <person name="Mikhailov V."/>
        </authorList>
    </citation>
    <scope>NUCLEOTIDE SEQUENCE</scope>
    <source>
        <strain evidence="1">OS29</strain>
    </source>
</reference>
<dbReference type="RefSeq" id="WP_252471712.1">
    <property type="nucleotide sequence ID" value="NZ_JALBWM010000114.1"/>
</dbReference>